<proteinExistence type="predicted"/>
<evidence type="ECO:0000313" key="2">
    <source>
        <dbReference type="Proteomes" id="UP000199371"/>
    </source>
</evidence>
<protein>
    <submittedName>
        <fullName evidence="1">Uncharacterized protein</fullName>
    </submittedName>
</protein>
<evidence type="ECO:0000313" key="1">
    <source>
        <dbReference type="EMBL" id="SEH73141.1"/>
    </source>
</evidence>
<accession>A0A1H6KMW4</accession>
<keyword evidence="2" id="KW-1185">Reference proteome</keyword>
<dbReference type="OrthoDB" id="6631253at2"/>
<dbReference type="Proteomes" id="UP000199371">
    <property type="component" value="Unassembled WGS sequence"/>
</dbReference>
<dbReference type="RefSeq" id="WP_092791078.1">
    <property type="nucleotide sequence ID" value="NZ_FNXF01000003.1"/>
</dbReference>
<organism evidence="1 2">
    <name type="scientific">Rheinheimera pacifica</name>
    <dbReference type="NCBI Taxonomy" id="173990"/>
    <lineage>
        <taxon>Bacteria</taxon>
        <taxon>Pseudomonadati</taxon>
        <taxon>Pseudomonadota</taxon>
        <taxon>Gammaproteobacteria</taxon>
        <taxon>Chromatiales</taxon>
        <taxon>Chromatiaceae</taxon>
        <taxon>Rheinheimera</taxon>
    </lineage>
</organism>
<dbReference type="STRING" id="173990.SAMN05660691_01092"/>
<sequence length="109" mass="12367">MLETAERLIISEIGDFIASLGHPGEPETPEQMQAELMARVQRVFADVRLQTGTDIERQDEIVAIKIRTIKEFEKFLDDTFPNEGVNYATYGYCIEQFPKMLLEQAKAGA</sequence>
<reference evidence="2" key="1">
    <citation type="submission" date="2016-10" db="EMBL/GenBank/DDBJ databases">
        <authorList>
            <person name="Varghese N."/>
            <person name="Submissions S."/>
        </authorList>
    </citation>
    <scope>NUCLEOTIDE SEQUENCE [LARGE SCALE GENOMIC DNA]</scope>
    <source>
        <strain evidence="2">DSM 17616</strain>
    </source>
</reference>
<name>A0A1H6KMW4_9GAMM</name>
<dbReference type="EMBL" id="FNXF01000003">
    <property type="protein sequence ID" value="SEH73141.1"/>
    <property type="molecule type" value="Genomic_DNA"/>
</dbReference>
<dbReference type="AlphaFoldDB" id="A0A1H6KMW4"/>
<gene>
    <name evidence="1" type="ORF">SAMN05660691_01092</name>
</gene>